<evidence type="ECO:0000313" key="3">
    <source>
        <dbReference type="EMBL" id="MDO1446985.1"/>
    </source>
</evidence>
<evidence type="ECO:0000256" key="2">
    <source>
        <dbReference type="ARBA" id="ARBA00023002"/>
    </source>
</evidence>
<dbReference type="InterPro" id="IPR002347">
    <property type="entry name" value="SDR_fam"/>
</dbReference>
<gene>
    <name evidence="3" type="ORF">Q0590_12020</name>
</gene>
<protein>
    <submittedName>
        <fullName evidence="3">SDR family NAD(P)-dependent oxidoreductase</fullName>
    </submittedName>
</protein>
<proteinExistence type="inferred from homology"/>
<dbReference type="PANTHER" id="PTHR24320:SF274">
    <property type="entry name" value="CHAIN DEHYDROGENASE, PUTATIVE (AFU_ORTHOLOGUE AFUA_4G00440)-RELATED"/>
    <property type="match status" value="1"/>
</dbReference>
<dbReference type="PANTHER" id="PTHR24320">
    <property type="entry name" value="RETINOL DEHYDROGENASE"/>
    <property type="match status" value="1"/>
</dbReference>
<reference evidence="3" key="1">
    <citation type="submission" date="2023-07" db="EMBL/GenBank/DDBJ databases">
        <title>The genome sequence of Rhodocytophaga aerolata KACC 12507.</title>
        <authorList>
            <person name="Zhang X."/>
        </authorList>
    </citation>
    <scope>NUCLEOTIDE SEQUENCE</scope>
    <source>
        <strain evidence="3">KACC 12507</strain>
    </source>
</reference>
<comment type="caution">
    <text evidence="3">The sequence shown here is derived from an EMBL/GenBank/DDBJ whole genome shotgun (WGS) entry which is preliminary data.</text>
</comment>
<keyword evidence="4" id="KW-1185">Reference proteome</keyword>
<dbReference type="InterPro" id="IPR036291">
    <property type="entry name" value="NAD(P)-bd_dom_sf"/>
</dbReference>
<sequence>MASVFITGSADGLGQLAAKAFIQQGHQVVLHARNAARGKQALENVPGAANVLIADLSSMEETKVLASKANALGIFDAVIHNAGVYQVARNSVGAEGLPLVFTVNSLAPYILTCLMHRPKRLIYLSSGMHRQGNPNLDNLPVGTRKGSSHISYSDTKLHDVILTMAVARKWADVYANAVNPGWVPTRMGGAGAPDNLEKGFETQVWLAVSNDPEARVSGHYFHHKRQEHYLSAAKDISIQEKFLALCEQITGVRLEEGNS</sequence>
<accession>A0ABT8R4H5</accession>
<dbReference type="SUPFAM" id="SSF51735">
    <property type="entry name" value="NAD(P)-binding Rossmann-fold domains"/>
    <property type="match status" value="1"/>
</dbReference>
<comment type="similarity">
    <text evidence="1">Belongs to the short-chain dehydrogenases/reductases (SDR) family.</text>
</comment>
<dbReference type="RefSeq" id="WP_302037787.1">
    <property type="nucleotide sequence ID" value="NZ_JAUKPO010000005.1"/>
</dbReference>
<organism evidence="3 4">
    <name type="scientific">Rhodocytophaga aerolata</name>
    <dbReference type="NCBI Taxonomy" id="455078"/>
    <lineage>
        <taxon>Bacteria</taxon>
        <taxon>Pseudomonadati</taxon>
        <taxon>Bacteroidota</taxon>
        <taxon>Cytophagia</taxon>
        <taxon>Cytophagales</taxon>
        <taxon>Rhodocytophagaceae</taxon>
        <taxon>Rhodocytophaga</taxon>
    </lineage>
</organism>
<keyword evidence="2" id="KW-0560">Oxidoreductase</keyword>
<dbReference type="EMBL" id="JAUKPO010000005">
    <property type="protein sequence ID" value="MDO1446985.1"/>
    <property type="molecule type" value="Genomic_DNA"/>
</dbReference>
<dbReference type="Proteomes" id="UP001168528">
    <property type="component" value="Unassembled WGS sequence"/>
</dbReference>
<dbReference type="Gene3D" id="3.40.50.720">
    <property type="entry name" value="NAD(P)-binding Rossmann-like Domain"/>
    <property type="match status" value="1"/>
</dbReference>
<dbReference type="PRINTS" id="PR00081">
    <property type="entry name" value="GDHRDH"/>
</dbReference>
<name>A0ABT8R4H5_9BACT</name>
<evidence type="ECO:0000313" key="4">
    <source>
        <dbReference type="Proteomes" id="UP001168528"/>
    </source>
</evidence>
<evidence type="ECO:0000256" key="1">
    <source>
        <dbReference type="ARBA" id="ARBA00006484"/>
    </source>
</evidence>
<dbReference type="Pfam" id="PF00106">
    <property type="entry name" value="adh_short"/>
    <property type="match status" value="1"/>
</dbReference>